<proteinExistence type="predicted"/>
<dbReference type="AlphaFoldDB" id="A0A2M4D731"/>
<sequence>MILSFTYSSTSLSLSLSLSFSLSRFYLSLGFIRAFSPDDSKHTHKQTPRRSSRMFSLEHRSVNVKSLTTLLFGEIG</sequence>
<accession>A0A2M4D731</accession>
<protein>
    <submittedName>
        <fullName evidence="1">Putative secreted protein</fullName>
    </submittedName>
</protein>
<reference evidence="1" key="1">
    <citation type="submission" date="2018-01" db="EMBL/GenBank/DDBJ databases">
        <title>An insight into the sialome of Amazonian anophelines.</title>
        <authorList>
            <person name="Ribeiro J.M."/>
            <person name="Scarpassa V."/>
            <person name="Calvo E."/>
        </authorList>
    </citation>
    <scope>NUCLEOTIDE SEQUENCE</scope>
</reference>
<evidence type="ECO:0000313" key="1">
    <source>
        <dbReference type="EMBL" id="MBW73359.1"/>
    </source>
</evidence>
<dbReference type="EMBL" id="GGFL01009181">
    <property type="protein sequence ID" value="MBW73359.1"/>
    <property type="molecule type" value="Transcribed_RNA"/>
</dbReference>
<name>A0A2M4D731_ANODA</name>
<organism evidence="1">
    <name type="scientific">Anopheles darlingi</name>
    <name type="common">Mosquito</name>
    <dbReference type="NCBI Taxonomy" id="43151"/>
    <lineage>
        <taxon>Eukaryota</taxon>
        <taxon>Metazoa</taxon>
        <taxon>Ecdysozoa</taxon>
        <taxon>Arthropoda</taxon>
        <taxon>Hexapoda</taxon>
        <taxon>Insecta</taxon>
        <taxon>Pterygota</taxon>
        <taxon>Neoptera</taxon>
        <taxon>Endopterygota</taxon>
        <taxon>Diptera</taxon>
        <taxon>Nematocera</taxon>
        <taxon>Culicoidea</taxon>
        <taxon>Culicidae</taxon>
        <taxon>Anophelinae</taxon>
        <taxon>Anopheles</taxon>
    </lineage>
</organism>